<comment type="caution">
    <text evidence="1">The sequence shown here is derived from an EMBL/GenBank/DDBJ whole genome shotgun (WGS) entry which is preliminary data.</text>
</comment>
<dbReference type="RefSeq" id="WP_155090753.1">
    <property type="nucleotide sequence ID" value="NZ_WMJX01000001.1"/>
</dbReference>
<organism evidence="1 2">
    <name type="scientific">Myroides albus</name>
    <dbReference type="NCBI Taxonomy" id="2562892"/>
    <lineage>
        <taxon>Bacteria</taxon>
        <taxon>Pseudomonadati</taxon>
        <taxon>Bacteroidota</taxon>
        <taxon>Flavobacteriia</taxon>
        <taxon>Flavobacteriales</taxon>
        <taxon>Flavobacteriaceae</taxon>
        <taxon>Myroides</taxon>
    </lineage>
</organism>
<evidence type="ECO:0000313" key="2">
    <source>
        <dbReference type="Proteomes" id="UP000438760"/>
    </source>
</evidence>
<dbReference type="SUPFAM" id="SSF56112">
    <property type="entry name" value="Protein kinase-like (PK-like)"/>
    <property type="match status" value="1"/>
</dbReference>
<name>A0A6I3LL38_9FLAO</name>
<dbReference type="OrthoDB" id="9773772at2"/>
<dbReference type="Proteomes" id="UP000438760">
    <property type="component" value="Unassembled WGS sequence"/>
</dbReference>
<proteinExistence type="predicted"/>
<protein>
    <submittedName>
        <fullName evidence="1">Kdo domain containing protein</fullName>
    </submittedName>
</protein>
<evidence type="ECO:0000313" key="1">
    <source>
        <dbReference type="EMBL" id="MTG96705.1"/>
    </source>
</evidence>
<accession>A0A6I3LL38</accession>
<dbReference type="Pfam" id="PF06293">
    <property type="entry name" value="Kdo"/>
    <property type="match status" value="1"/>
</dbReference>
<gene>
    <name evidence="1" type="ORF">GJV76_00860</name>
</gene>
<reference evidence="1 2" key="1">
    <citation type="submission" date="2019-11" db="EMBL/GenBank/DDBJ databases">
        <title>Genome of Strain BIT-d1.</title>
        <authorList>
            <person name="Yang Y."/>
        </authorList>
    </citation>
    <scope>NUCLEOTIDE SEQUENCE [LARGE SCALE GENOMIC DNA]</scope>
    <source>
        <strain evidence="1 2">BIT-d1</strain>
    </source>
</reference>
<dbReference type="AlphaFoldDB" id="A0A6I3LL38"/>
<dbReference type="InterPro" id="IPR011009">
    <property type="entry name" value="Kinase-like_dom_sf"/>
</dbReference>
<sequence>MKHLRVSAIIHPQYQNLKEEITKIINAYDEINTCIYNGSRNSIKLATLSNGQKIAIKSFKIPNIINRYVYKLIRKPKGLRSYEHSERLNELGINSPQAIAYFEYTTNLTLRNSFYVSEYVDAELTYRDLLLQSENPNREKILKEFIDFTYQLHEKKVKFLDHSPGNTLIKQNEDGTFSFYLVDVNRMKFNKEMNFTKRMKNLSHLTTNIDDIEKMASHYAHLIGKNSFDVFLRLWLETIKFQFRFYKKKDLKNKIKKMYYHE</sequence>
<keyword evidence="2" id="KW-1185">Reference proteome</keyword>
<dbReference type="EMBL" id="WMJX01000001">
    <property type="protein sequence ID" value="MTG96705.1"/>
    <property type="molecule type" value="Genomic_DNA"/>
</dbReference>